<feature type="compositionally biased region" description="Polar residues" evidence="1">
    <location>
        <begin position="1"/>
        <end position="14"/>
    </location>
</feature>
<feature type="region of interest" description="Disordered" evidence="1">
    <location>
        <begin position="445"/>
        <end position="471"/>
    </location>
</feature>
<evidence type="ECO:0000256" key="1">
    <source>
        <dbReference type="SAM" id="MobiDB-lite"/>
    </source>
</evidence>
<keyword evidence="3" id="KW-1185">Reference proteome</keyword>
<dbReference type="GeneID" id="93648137"/>
<dbReference type="Proteomes" id="UP000185944">
    <property type="component" value="Unassembled WGS sequence"/>
</dbReference>
<proteinExistence type="predicted"/>
<gene>
    <name evidence="2" type="ORF">NEDG_01787</name>
</gene>
<evidence type="ECO:0000313" key="2">
    <source>
        <dbReference type="EMBL" id="OAG31309.1"/>
    </source>
</evidence>
<evidence type="ECO:0000313" key="3">
    <source>
        <dbReference type="Proteomes" id="UP000185944"/>
    </source>
</evidence>
<reference evidence="2 3" key="1">
    <citation type="submission" date="2016-02" db="EMBL/GenBank/DDBJ databases">
        <title>Discovery of a natural microsporidian pathogen with a broad tissue tropism in Caenorhabditis elegans.</title>
        <authorList>
            <person name="Luallen R.J."/>
            <person name="Reinke A.W."/>
            <person name="Tong L."/>
            <person name="Botts M.R."/>
            <person name="Felix M.-A."/>
            <person name="Troemel E.R."/>
        </authorList>
    </citation>
    <scope>NUCLEOTIDE SEQUENCE [LARGE SCALE GENOMIC DNA]</scope>
    <source>
        <strain evidence="2 3">JUm2807</strain>
    </source>
</reference>
<dbReference type="VEuPathDB" id="MicrosporidiaDB:NEDG_01787"/>
<accession>A0A177EK01</accession>
<dbReference type="AlphaFoldDB" id="A0A177EK01"/>
<sequence length="501" mass="55496">MTGAQAHSTAQTTLPAHRSRQPPTHIRRWVHLVSFCALLGLVAQQVGCSSTLWSEKNIRRSNTYAFLARSNPELQHRLETTDGLGIRKKELYIFLSQYSLASIPNELCGDFRRHRLIIANSPRERGSPQPASEPAVLFTILQRFVDLHVHSLTIENIATPQTNKCAECDHPRPRPRPEIRLRKSANVTFLRLENTATSIMRRVLQAFAFSSNIRLIITRTAAQSLEFLNSLSAPAVDALIVKTAPFLVRLGCTVFSEIPIRAIIRFKDVSLFMATTGAEMIRLAQNASLWVQVPSIYLAGASKEICARIRPLKLTISQPNLEILRAETDTILSQGPGVAQASSGLEAARDPGCARHAVNLTVSFPKTQKITKSDLVLLINWIEGVLPQLEFLEISLETNGDLAEQLQGIVLWVEGLSMLDELVIGGTQYTHMVKELAVADAEQKLGGGASRSPNDFHPFASGSSSSYRRPPRSIDSNPFILRLPSLAERRYLGRHLQESAL</sequence>
<dbReference type="RefSeq" id="XP_067545005.1">
    <property type="nucleotide sequence ID" value="XM_067689205.1"/>
</dbReference>
<name>A0A177EK01_9MICR</name>
<organism evidence="2 3">
    <name type="scientific">Nematocida displodere</name>
    <dbReference type="NCBI Taxonomy" id="1805483"/>
    <lineage>
        <taxon>Eukaryota</taxon>
        <taxon>Fungi</taxon>
        <taxon>Fungi incertae sedis</taxon>
        <taxon>Microsporidia</taxon>
        <taxon>Nematocida</taxon>
    </lineage>
</organism>
<comment type="caution">
    <text evidence="2">The sequence shown here is derived from an EMBL/GenBank/DDBJ whole genome shotgun (WGS) entry which is preliminary data.</text>
</comment>
<protein>
    <submittedName>
        <fullName evidence="2">Uncharacterized protein</fullName>
    </submittedName>
</protein>
<feature type="region of interest" description="Disordered" evidence="1">
    <location>
        <begin position="1"/>
        <end position="21"/>
    </location>
</feature>
<dbReference type="EMBL" id="LTDL01000019">
    <property type="protein sequence ID" value="OAG31309.1"/>
    <property type="molecule type" value="Genomic_DNA"/>
</dbReference>
<feature type="compositionally biased region" description="Low complexity" evidence="1">
    <location>
        <begin position="458"/>
        <end position="471"/>
    </location>
</feature>